<evidence type="ECO:0000256" key="1">
    <source>
        <dbReference type="ARBA" id="ARBA00004370"/>
    </source>
</evidence>
<dbReference type="GO" id="GO:0016020">
    <property type="term" value="C:membrane"/>
    <property type="evidence" value="ECO:0007669"/>
    <property type="project" value="UniProtKB-SubCell"/>
</dbReference>
<organism evidence="4 5">
    <name type="scientific">Planococcus lenghuensis</name>
    <dbReference type="NCBI Taxonomy" id="2213202"/>
    <lineage>
        <taxon>Bacteria</taxon>
        <taxon>Bacillati</taxon>
        <taxon>Bacillota</taxon>
        <taxon>Bacilli</taxon>
        <taxon>Bacillales</taxon>
        <taxon>Caryophanaceae</taxon>
        <taxon>Planococcus</taxon>
    </lineage>
</organism>
<dbReference type="Gene3D" id="3.40.710.10">
    <property type="entry name" value="DD-peptidase/beta-lactamase superfamily"/>
    <property type="match status" value="1"/>
</dbReference>
<geneLocation type="plasmid" evidence="4 5">
    <name>unnamed2</name>
</geneLocation>
<comment type="subcellular location">
    <subcellularLocation>
        <location evidence="1">Membrane</location>
    </subcellularLocation>
</comment>
<dbReference type="InterPro" id="IPR001466">
    <property type="entry name" value="Beta-lactam-related"/>
</dbReference>
<dbReference type="SUPFAM" id="SSF56601">
    <property type="entry name" value="beta-lactamase/transpeptidase-like"/>
    <property type="match status" value="1"/>
</dbReference>
<dbReference type="RefSeq" id="WP_077591383.1">
    <property type="nucleotide sequence ID" value="NZ_CP019642.1"/>
</dbReference>
<dbReference type="Pfam" id="PF00144">
    <property type="entry name" value="Beta-lactamase"/>
    <property type="match status" value="1"/>
</dbReference>
<keyword evidence="2" id="KW-0472">Membrane</keyword>
<dbReference type="PANTHER" id="PTHR46825">
    <property type="entry name" value="D-ALANYL-D-ALANINE-CARBOXYPEPTIDASE/ENDOPEPTIDASE AMPH"/>
    <property type="match status" value="1"/>
</dbReference>
<evidence type="ECO:0000259" key="3">
    <source>
        <dbReference type="Pfam" id="PF00144"/>
    </source>
</evidence>
<keyword evidence="4" id="KW-0614">Plasmid</keyword>
<reference evidence="4 5" key="1">
    <citation type="submission" date="2017-02" db="EMBL/GenBank/DDBJ databases">
        <title>The complete genomic sequence of a novel cold adapted crude oil-degrading bacterium Planococcus qaidamina Y42.</title>
        <authorList>
            <person name="Yang R."/>
        </authorList>
    </citation>
    <scope>NUCLEOTIDE SEQUENCE [LARGE SCALE GENOMIC DNA]</scope>
    <source>
        <strain evidence="4 5">Y42</strain>
        <plasmid evidence="4 5">unnamed2</plasmid>
    </source>
</reference>
<gene>
    <name evidence="4" type="ORF">B0X71_20430</name>
</gene>
<dbReference type="PANTHER" id="PTHR46825:SF11">
    <property type="entry name" value="PENICILLIN-BINDING PROTEIN 4"/>
    <property type="match status" value="1"/>
</dbReference>
<dbReference type="Proteomes" id="UP000188184">
    <property type="component" value="Plasmid unnamed2"/>
</dbReference>
<evidence type="ECO:0000256" key="2">
    <source>
        <dbReference type="ARBA" id="ARBA00023136"/>
    </source>
</evidence>
<feature type="domain" description="Beta-lactamase-related" evidence="3">
    <location>
        <begin position="22"/>
        <end position="313"/>
    </location>
</feature>
<dbReference type="AlphaFoldDB" id="A0A1Q2L598"/>
<keyword evidence="5" id="KW-1185">Reference proteome</keyword>
<dbReference type="KEGG" id="pmar:B0X71_20430"/>
<name>A0A1Q2L598_9BACL</name>
<proteinExistence type="predicted"/>
<dbReference type="EMBL" id="CP019642">
    <property type="protein sequence ID" value="AQQ55544.1"/>
    <property type="molecule type" value="Genomic_DNA"/>
</dbReference>
<dbReference type="InterPro" id="IPR050491">
    <property type="entry name" value="AmpC-like"/>
</dbReference>
<protein>
    <recommendedName>
        <fullName evidence="3">Beta-lactamase-related domain-containing protein</fullName>
    </recommendedName>
</protein>
<accession>A0A1Q2L598</accession>
<dbReference type="InterPro" id="IPR012338">
    <property type="entry name" value="Beta-lactam/transpept-like"/>
</dbReference>
<sequence length="334" mass="38097">MEDFKEESRGGARGILESRNFSGSVLIAKKRDIVFKESFGMANYELDVSNSSETKYRIGSITKLFTATAIMQLVEQQRLKLESTVDRYITDYPNGNRIKISHLLNHTSGIANLTEFPDFPEWVKTYSPVKETIDRFKQKPLDFPPGKGYRYSNSGYILLSYILELVTDQLYEQYLEENIFASLGIVNTGFDRQEIILRQRAAGYNLKGEELINAPFIHMSNPYGAASLYSTTEDLFRFVQAFFKNELVNEQNEERMLQPSLGKHGLGWMTKQARDQQVAHHGGGINGFSANLMRYIDDEVTIIILANVFYPKSTIEEISKDLAHVVFQTDSMDS</sequence>
<evidence type="ECO:0000313" key="5">
    <source>
        <dbReference type="Proteomes" id="UP000188184"/>
    </source>
</evidence>
<dbReference type="OrthoDB" id="9803467at2"/>
<evidence type="ECO:0000313" key="4">
    <source>
        <dbReference type="EMBL" id="AQQ55544.1"/>
    </source>
</evidence>